<evidence type="ECO:0000256" key="1">
    <source>
        <dbReference type="SAM" id="Phobius"/>
    </source>
</evidence>
<evidence type="ECO:0000313" key="3">
    <source>
        <dbReference type="Proteomes" id="UP001596074"/>
    </source>
</evidence>
<dbReference type="EMBL" id="JBHSON010000034">
    <property type="protein sequence ID" value="MFC5748696.1"/>
    <property type="molecule type" value="Genomic_DNA"/>
</dbReference>
<reference evidence="3" key="1">
    <citation type="journal article" date="2019" name="Int. J. Syst. Evol. Microbiol.">
        <title>The Global Catalogue of Microorganisms (GCM) 10K type strain sequencing project: providing services to taxonomists for standard genome sequencing and annotation.</title>
        <authorList>
            <consortium name="The Broad Institute Genomics Platform"/>
            <consortium name="The Broad Institute Genome Sequencing Center for Infectious Disease"/>
            <person name="Wu L."/>
            <person name="Ma J."/>
        </authorList>
    </citation>
    <scope>NUCLEOTIDE SEQUENCE [LARGE SCALE GENOMIC DNA]</scope>
    <source>
        <strain evidence="3">KCTC 42087</strain>
    </source>
</reference>
<protein>
    <submittedName>
        <fullName evidence="2">DUF2530 domain-containing protein</fullName>
    </submittedName>
</protein>
<keyword evidence="1" id="KW-1133">Transmembrane helix</keyword>
<keyword evidence="1" id="KW-0812">Transmembrane</keyword>
<keyword evidence="3" id="KW-1185">Reference proteome</keyword>
<dbReference type="InterPro" id="IPR019681">
    <property type="entry name" value="DUF2530"/>
</dbReference>
<comment type="caution">
    <text evidence="2">The sequence shown here is derived from an EMBL/GenBank/DDBJ whole genome shotgun (WGS) entry which is preliminary data.</text>
</comment>
<keyword evidence="1" id="KW-0472">Membrane</keyword>
<name>A0ABW0ZZU0_9ACTN</name>
<proteinExistence type="predicted"/>
<gene>
    <name evidence="2" type="ORF">ACFPZN_24025</name>
</gene>
<dbReference type="Proteomes" id="UP001596074">
    <property type="component" value="Unassembled WGS sequence"/>
</dbReference>
<dbReference type="RefSeq" id="WP_378284374.1">
    <property type="nucleotide sequence ID" value="NZ_JBHSON010000034.1"/>
</dbReference>
<organism evidence="2 3">
    <name type="scientific">Actinomadura rugatobispora</name>
    <dbReference type="NCBI Taxonomy" id="1994"/>
    <lineage>
        <taxon>Bacteria</taxon>
        <taxon>Bacillati</taxon>
        <taxon>Actinomycetota</taxon>
        <taxon>Actinomycetes</taxon>
        <taxon>Streptosporangiales</taxon>
        <taxon>Thermomonosporaceae</taxon>
        <taxon>Actinomadura</taxon>
    </lineage>
</organism>
<dbReference type="Pfam" id="PF10745">
    <property type="entry name" value="DUF2530"/>
    <property type="match status" value="1"/>
</dbReference>
<feature type="transmembrane region" description="Helical" evidence="1">
    <location>
        <begin position="20"/>
        <end position="39"/>
    </location>
</feature>
<feature type="transmembrane region" description="Helical" evidence="1">
    <location>
        <begin position="45"/>
        <end position="64"/>
    </location>
</feature>
<evidence type="ECO:0000313" key="2">
    <source>
        <dbReference type="EMBL" id="MFC5748696.1"/>
    </source>
</evidence>
<accession>A0ABW0ZZU0</accession>
<sequence>MTRERRPDPPPMRTNDVRIALAGTAGWAIALVVLLIVGLPEPDRWWLWVCGVGIAIGAFGTWYVPRLQSARAREAADRAARRTRSED</sequence>